<feature type="transmembrane region" description="Helical" evidence="1">
    <location>
        <begin position="145"/>
        <end position="163"/>
    </location>
</feature>
<reference evidence="2" key="1">
    <citation type="submission" date="2016-01" db="EMBL/GenBank/DDBJ databases">
        <authorList>
            <person name="Mcilroy J.S."/>
            <person name="Karst M S."/>
            <person name="Albertsen M."/>
        </authorList>
    </citation>
    <scope>NUCLEOTIDE SEQUENCE</scope>
    <source>
        <strain evidence="2">Cfx-K</strain>
    </source>
</reference>
<dbReference type="EMBL" id="LN890656">
    <property type="protein sequence ID" value="CUS05952.1"/>
    <property type="molecule type" value="Genomic_DNA"/>
</dbReference>
<feature type="transmembrane region" description="Helical" evidence="1">
    <location>
        <begin position="91"/>
        <end position="112"/>
    </location>
</feature>
<evidence type="ECO:0008006" key="4">
    <source>
        <dbReference type="Google" id="ProtNLM"/>
    </source>
</evidence>
<sequence>MAIKTKSNLLTGLILVAIGIVALLFRWLPDALSDNLGQFLLLGLGVIFLAVGIATREDGWFIPGGILSGLGAGVLLVSSPLAARLGGDEGGWFLLAFAGGWFLIPLLTAIFAEETHWWALIPGGIIAVVGLAALYGGLFASALEWAGRLWPLGLIIGGVLLLWQSRRPATDETEKPAEKHA</sequence>
<name>A0A160T7J0_9CHLR</name>
<proteinExistence type="predicted"/>
<gene>
    <name evidence="2" type="ORF">CFX0092_B0418</name>
</gene>
<dbReference type="RefSeq" id="WP_095045294.1">
    <property type="nucleotide sequence ID" value="NZ_LN890656.1"/>
</dbReference>
<feature type="transmembrane region" description="Helical" evidence="1">
    <location>
        <begin position="9"/>
        <end position="29"/>
    </location>
</feature>
<evidence type="ECO:0000313" key="2">
    <source>
        <dbReference type="EMBL" id="CUS05952.1"/>
    </source>
</evidence>
<dbReference type="KEGG" id="pbf:CFX0092_B0418"/>
<feature type="transmembrane region" description="Helical" evidence="1">
    <location>
        <begin position="60"/>
        <end position="79"/>
    </location>
</feature>
<evidence type="ECO:0000313" key="3">
    <source>
        <dbReference type="Proteomes" id="UP000215027"/>
    </source>
</evidence>
<accession>A0A160T7J0</accession>
<dbReference type="AlphaFoldDB" id="A0A160T7J0"/>
<organism evidence="2 3">
    <name type="scientific">Candidatus Promineifilum breve</name>
    <dbReference type="NCBI Taxonomy" id="1806508"/>
    <lineage>
        <taxon>Bacteria</taxon>
        <taxon>Bacillati</taxon>
        <taxon>Chloroflexota</taxon>
        <taxon>Ardenticatenia</taxon>
        <taxon>Candidatus Promineifilales</taxon>
        <taxon>Candidatus Promineifilaceae</taxon>
        <taxon>Candidatus Promineifilum</taxon>
    </lineage>
</organism>
<keyword evidence="1" id="KW-0472">Membrane</keyword>
<keyword evidence="1" id="KW-0812">Transmembrane</keyword>
<feature type="transmembrane region" description="Helical" evidence="1">
    <location>
        <begin position="119"/>
        <end position="139"/>
    </location>
</feature>
<dbReference type="Proteomes" id="UP000215027">
    <property type="component" value="Chromosome II"/>
</dbReference>
<protein>
    <recommendedName>
        <fullName evidence="4">DUF5668 domain-containing protein</fullName>
    </recommendedName>
</protein>
<feature type="transmembrane region" description="Helical" evidence="1">
    <location>
        <begin position="35"/>
        <end position="53"/>
    </location>
</feature>
<keyword evidence="3" id="KW-1185">Reference proteome</keyword>
<evidence type="ECO:0000256" key="1">
    <source>
        <dbReference type="SAM" id="Phobius"/>
    </source>
</evidence>
<dbReference type="OrthoDB" id="159622at2"/>
<keyword evidence="1" id="KW-1133">Transmembrane helix</keyword>